<sequence>MKMEHKKFVKIAASLGISTFLLAGCASDDEEQDVSITDTNQNQDVKDSKQCPPESKNQDKECFENLPQEGPVNKTSSNYNNQTYTDNGMSWGGIILPFAAGYMLANMGNRGNGFMNGKMLDRQGGNNFTPLMKNQSPWNPALNYDKEQKDKGTSSGGGGVGTSSNGNKVDLNKSTQSSPNGTETTTKGGQSSTPGATTPNGSSGIGNSKAPAGS</sequence>
<feature type="compositionally biased region" description="Polar residues" evidence="1">
    <location>
        <begin position="125"/>
        <end position="138"/>
    </location>
</feature>
<feature type="chain" id="PRO_5045687721" description="Lipoprotein" evidence="2">
    <location>
        <begin position="24"/>
        <end position="214"/>
    </location>
</feature>
<dbReference type="EMBL" id="JBAWSV010000004">
    <property type="protein sequence ID" value="MEI4830694.1"/>
    <property type="molecule type" value="Genomic_DNA"/>
</dbReference>
<organism evidence="3 4">
    <name type="scientific">Bacillus yunxiaonensis</name>
    <dbReference type="NCBI Taxonomy" id="3127665"/>
    <lineage>
        <taxon>Bacteria</taxon>
        <taxon>Bacillati</taxon>
        <taxon>Bacillota</taxon>
        <taxon>Bacilli</taxon>
        <taxon>Bacillales</taxon>
        <taxon>Bacillaceae</taxon>
        <taxon>Bacillus</taxon>
    </lineage>
</organism>
<feature type="region of interest" description="Disordered" evidence="1">
    <location>
        <begin position="32"/>
        <end position="79"/>
    </location>
</feature>
<feature type="signal peptide" evidence="2">
    <location>
        <begin position="1"/>
        <end position="23"/>
    </location>
</feature>
<name>A0ABU8FXG4_9BACI</name>
<comment type="caution">
    <text evidence="3">The sequence shown here is derived from an EMBL/GenBank/DDBJ whole genome shotgun (WGS) entry which is preliminary data.</text>
</comment>
<dbReference type="Proteomes" id="UP001367922">
    <property type="component" value="Unassembled WGS sequence"/>
</dbReference>
<evidence type="ECO:0000256" key="2">
    <source>
        <dbReference type="SAM" id="SignalP"/>
    </source>
</evidence>
<evidence type="ECO:0000256" key="1">
    <source>
        <dbReference type="SAM" id="MobiDB-lite"/>
    </source>
</evidence>
<accession>A0ABU8FXG4</accession>
<dbReference type="PROSITE" id="PS51257">
    <property type="entry name" value="PROKAR_LIPOPROTEIN"/>
    <property type="match status" value="1"/>
</dbReference>
<feature type="compositionally biased region" description="Polar residues" evidence="1">
    <location>
        <begin position="172"/>
        <end position="206"/>
    </location>
</feature>
<gene>
    <name evidence="3" type="ORF">WAX78_14665</name>
</gene>
<feature type="region of interest" description="Disordered" evidence="1">
    <location>
        <begin position="125"/>
        <end position="214"/>
    </location>
</feature>
<evidence type="ECO:0000313" key="4">
    <source>
        <dbReference type="Proteomes" id="UP001367922"/>
    </source>
</evidence>
<reference evidence="3 4" key="1">
    <citation type="submission" date="2024-01" db="EMBL/GenBank/DDBJ databases">
        <title>Seven novel Bacillus-like species.</title>
        <authorList>
            <person name="Liu G."/>
        </authorList>
    </citation>
    <scope>NUCLEOTIDE SEQUENCE [LARGE SCALE GENOMIC DNA]</scope>
    <source>
        <strain evidence="3 4">FJAT-53711</strain>
    </source>
</reference>
<dbReference type="RefSeq" id="WP_336483003.1">
    <property type="nucleotide sequence ID" value="NZ_JBAWSV010000004.1"/>
</dbReference>
<evidence type="ECO:0008006" key="5">
    <source>
        <dbReference type="Google" id="ProtNLM"/>
    </source>
</evidence>
<keyword evidence="4" id="KW-1185">Reference proteome</keyword>
<feature type="compositionally biased region" description="Polar residues" evidence="1">
    <location>
        <begin position="34"/>
        <end position="43"/>
    </location>
</feature>
<protein>
    <recommendedName>
        <fullName evidence="5">Lipoprotein</fullName>
    </recommendedName>
</protein>
<evidence type="ECO:0000313" key="3">
    <source>
        <dbReference type="EMBL" id="MEI4830694.1"/>
    </source>
</evidence>
<proteinExistence type="predicted"/>
<keyword evidence="2" id="KW-0732">Signal</keyword>